<feature type="region of interest" description="Disordered" evidence="6">
    <location>
        <begin position="267"/>
        <end position="329"/>
    </location>
</feature>
<evidence type="ECO:0008006" key="13">
    <source>
        <dbReference type="Google" id="ProtNLM"/>
    </source>
</evidence>
<accession>A0AA88I4U4</accession>
<feature type="signal peptide" evidence="8">
    <location>
        <begin position="1"/>
        <end position="20"/>
    </location>
</feature>
<protein>
    <recommendedName>
        <fullName evidence="13">63 kDa sperm flagellar membrane protein</fullName>
    </recommendedName>
</protein>
<keyword evidence="7" id="KW-1133">Transmembrane helix</keyword>
<feature type="domain" description="SEA" evidence="9">
    <location>
        <begin position="719"/>
        <end position="839"/>
    </location>
</feature>
<dbReference type="InterPro" id="IPR049883">
    <property type="entry name" value="NOTCH1_EGF-like"/>
</dbReference>
<comment type="caution">
    <text evidence="11">The sequence shown here is derived from an EMBL/GenBank/DDBJ whole genome shotgun (WGS) entry which is preliminary data.</text>
</comment>
<organism evidence="11 12">
    <name type="scientific">Artemia franciscana</name>
    <name type="common">Brine shrimp</name>
    <name type="synonym">Artemia sanfranciscana</name>
    <dbReference type="NCBI Taxonomy" id="6661"/>
    <lineage>
        <taxon>Eukaryota</taxon>
        <taxon>Metazoa</taxon>
        <taxon>Ecdysozoa</taxon>
        <taxon>Arthropoda</taxon>
        <taxon>Crustacea</taxon>
        <taxon>Branchiopoda</taxon>
        <taxon>Anostraca</taxon>
        <taxon>Artemiidae</taxon>
        <taxon>Artemia</taxon>
    </lineage>
</organism>
<feature type="chain" id="PRO_5041649590" description="63 kDa sperm flagellar membrane protein" evidence="8">
    <location>
        <begin position="21"/>
        <end position="1154"/>
    </location>
</feature>
<evidence type="ECO:0000256" key="4">
    <source>
        <dbReference type="ARBA" id="ARBA00023157"/>
    </source>
</evidence>
<feature type="region of interest" description="Disordered" evidence="6">
    <location>
        <begin position="1095"/>
        <end position="1154"/>
    </location>
</feature>
<evidence type="ECO:0000313" key="12">
    <source>
        <dbReference type="Proteomes" id="UP001187531"/>
    </source>
</evidence>
<dbReference type="InterPro" id="IPR018097">
    <property type="entry name" value="EGF_Ca-bd_CS"/>
</dbReference>
<feature type="compositionally biased region" description="Pro residues" evidence="6">
    <location>
        <begin position="1117"/>
        <end position="1128"/>
    </location>
</feature>
<dbReference type="SMART" id="SM00181">
    <property type="entry name" value="EGF"/>
    <property type="match status" value="3"/>
</dbReference>
<dbReference type="PROSITE" id="PS00010">
    <property type="entry name" value="ASX_HYDROXYL"/>
    <property type="match status" value="1"/>
</dbReference>
<feature type="compositionally biased region" description="Polar residues" evidence="6">
    <location>
        <begin position="203"/>
        <end position="221"/>
    </location>
</feature>
<dbReference type="EMBL" id="JAVRJZ010000007">
    <property type="protein sequence ID" value="KAK2720204.1"/>
    <property type="molecule type" value="Genomic_DNA"/>
</dbReference>
<feature type="compositionally biased region" description="Polar residues" evidence="6">
    <location>
        <begin position="615"/>
        <end position="625"/>
    </location>
</feature>
<keyword evidence="7" id="KW-0812">Transmembrane</keyword>
<reference evidence="11" key="1">
    <citation type="submission" date="2023-07" db="EMBL/GenBank/DDBJ databases">
        <title>Chromosome-level genome assembly of Artemia franciscana.</title>
        <authorList>
            <person name="Jo E."/>
        </authorList>
    </citation>
    <scope>NUCLEOTIDE SEQUENCE</scope>
    <source>
        <tissue evidence="11">Whole body</tissue>
    </source>
</reference>
<dbReference type="InterPro" id="IPR000742">
    <property type="entry name" value="EGF"/>
</dbReference>
<dbReference type="SUPFAM" id="SSF57196">
    <property type="entry name" value="EGF/Laminin"/>
    <property type="match status" value="1"/>
</dbReference>
<dbReference type="Gene3D" id="3.30.70.960">
    <property type="entry name" value="SEA domain"/>
    <property type="match status" value="1"/>
</dbReference>
<dbReference type="InterPro" id="IPR000152">
    <property type="entry name" value="EGF-type_Asp/Asn_hydroxyl_site"/>
</dbReference>
<feature type="compositionally biased region" description="Polar residues" evidence="6">
    <location>
        <begin position="311"/>
        <end position="320"/>
    </location>
</feature>
<dbReference type="Gene3D" id="2.10.25.10">
    <property type="entry name" value="Laminin"/>
    <property type="match status" value="1"/>
</dbReference>
<evidence type="ECO:0000256" key="7">
    <source>
        <dbReference type="SAM" id="Phobius"/>
    </source>
</evidence>
<dbReference type="SMART" id="SM00179">
    <property type="entry name" value="EGF_CA"/>
    <property type="match status" value="1"/>
</dbReference>
<proteinExistence type="predicted"/>
<dbReference type="SUPFAM" id="SSF82671">
    <property type="entry name" value="SEA domain"/>
    <property type="match status" value="1"/>
</dbReference>
<dbReference type="PROSITE" id="PS50026">
    <property type="entry name" value="EGF_3"/>
    <property type="match status" value="2"/>
</dbReference>
<keyword evidence="3" id="KW-0677">Repeat</keyword>
<name>A0AA88I4U4_ARTSF</name>
<dbReference type="PANTHER" id="PTHR24039:SF52">
    <property type="entry name" value="EGF-LIKE DOMAIN-CONTAINING PROTEIN"/>
    <property type="match status" value="1"/>
</dbReference>
<evidence type="ECO:0000256" key="2">
    <source>
        <dbReference type="ARBA" id="ARBA00022729"/>
    </source>
</evidence>
<keyword evidence="2 8" id="KW-0732">Signal</keyword>
<feature type="domain" description="EGF-like" evidence="10">
    <location>
        <begin position="894"/>
        <end position="930"/>
    </location>
</feature>
<dbReference type="InterPro" id="IPR000082">
    <property type="entry name" value="SEA_dom"/>
</dbReference>
<gene>
    <name evidence="11" type="ORF">QYM36_004184</name>
</gene>
<dbReference type="InterPro" id="IPR036364">
    <property type="entry name" value="SEA_dom_sf"/>
</dbReference>
<evidence type="ECO:0000313" key="11">
    <source>
        <dbReference type="EMBL" id="KAK2720204.1"/>
    </source>
</evidence>
<dbReference type="PROSITE" id="PS00022">
    <property type="entry name" value="EGF_1"/>
    <property type="match status" value="1"/>
</dbReference>
<dbReference type="AlphaFoldDB" id="A0AA88I4U4"/>
<feature type="disulfide bond" evidence="5">
    <location>
        <begin position="920"/>
        <end position="929"/>
    </location>
</feature>
<evidence type="ECO:0000259" key="9">
    <source>
        <dbReference type="PROSITE" id="PS50024"/>
    </source>
</evidence>
<dbReference type="GO" id="GO:0005509">
    <property type="term" value="F:calcium ion binding"/>
    <property type="evidence" value="ECO:0007669"/>
    <property type="project" value="InterPro"/>
</dbReference>
<keyword evidence="7" id="KW-0472">Membrane</keyword>
<evidence type="ECO:0000259" key="10">
    <source>
        <dbReference type="PROSITE" id="PS50026"/>
    </source>
</evidence>
<dbReference type="PROSITE" id="PS01187">
    <property type="entry name" value="EGF_CA"/>
    <property type="match status" value="1"/>
</dbReference>
<evidence type="ECO:0000256" key="1">
    <source>
        <dbReference type="ARBA" id="ARBA00022536"/>
    </source>
</evidence>
<comment type="caution">
    <text evidence="5">Lacks conserved residue(s) required for the propagation of feature annotation.</text>
</comment>
<dbReference type="CDD" id="cd00054">
    <property type="entry name" value="EGF_CA"/>
    <property type="match status" value="1"/>
</dbReference>
<dbReference type="InterPro" id="IPR001881">
    <property type="entry name" value="EGF-like_Ca-bd_dom"/>
</dbReference>
<feature type="region of interest" description="Disordered" evidence="6">
    <location>
        <begin position="596"/>
        <end position="640"/>
    </location>
</feature>
<feature type="domain" description="EGF-like" evidence="10">
    <location>
        <begin position="846"/>
        <end position="884"/>
    </location>
</feature>
<dbReference type="Pfam" id="PF07645">
    <property type="entry name" value="EGF_CA"/>
    <property type="match status" value="1"/>
</dbReference>
<keyword evidence="4 5" id="KW-1015">Disulfide bond</keyword>
<dbReference type="PANTHER" id="PTHR24039">
    <property type="entry name" value="FIBRILLIN-RELATED"/>
    <property type="match status" value="1"/>
</dbReference>
<dbReference type="PROSITE" id="PS50024">
    <property type="entry name" value="SEA"/>
    <property type="match status" value="1"/>
</dbReference>
<keyword evidence="12" id="KW-1185">Reference proteome</keyword>
<dbReference type="FunFam" id="2.10.25.10:FF:000038">
    <property type="entry name" value="Fibrillin 2"/>
    <property type="match status" value="1"/>
</dbReference>
<dbReference type="Proteomes" id="UP001187531">
    <property type="component" value="Unassembled WGS sequence"/>
</dbReference>
<evidence type="ECO:0000256" key="5">
    <source>
        <dbReference type="PROSITE-ProRule" id="PRU00076"/>
    </source>
</evidence>
<feature type="transmembrane region" description="Helical" evidence="7">
    <location>
        <begin position="938"/>
        <end position="960"/>
    </location>
</feature>
<keyword evidence="1 5" id="KW-0245">EGF-like domain</keyword>
<evidence type="ECO:0000256" key="3">
    <source>
        <dbReference type="ARBA" id="ARBA00022737"/>
    </source>
</evidence>
<evidence type="ECO:0000256" key="8">
    <source>
        <dbReference type="SAM" id="SignalP"/>
    </source>
</evidence>
<feature type="compositionally biased region" description="Polar residues" evidence="6">
    <location>
        <begin position="271"/>
        <end position="284"/>
    </location>
</feature>
<sequence>MRNQFLVVILAISLLRDCSGVASVRSNGVFFPEYNQIDTGQKIARKGRTDFDDAEVGRKAERQGVGVQDIINNIVSLLGGNSQKGNVNLHTTIDDQMHPPAAVPPQNRLPFHHRINNRGPPTQNVLPFEAIPLEPANVNKRPFNPNGIPLPVQIVPQRPGILPGPRPQGPVTIPLRPPVRVTPPPLPDLFAFAISNTERSKQEIPSTSSPMPVSTQAPSTSIEKEDDEEEVSLDEYYQLTDDQGEQSESSDQADNSNVVSIRDNAEALSESVENTKSSQDSESPLHTIKSEVDESTAEIEDKQNIFEVTNVEENSGTPNKETQDTKQVDNGYNDTVYEEIHYEYEDEPEPFTPVISPVMEVTSTIFSTITSSTLLPSIEEFSTSSLVTPTQLYSSVVTSLPDPETNIYPVPSNPVATVVNEPRPTPPLQVRPGMIFNDQREYYGSVGGAEYTPDMFWINKQQLEGDTFELTLNAAQNFGGGGSNGATQTFRIPALGRPVIEPIDIEQLRGEDGILTVGRPGDEFVSIDGKRTYFNLFPDTAHTVGPTPYPAPAPKPSSLLYQSPQPHKDQVIAGTSSSSAKDVPHLGTSLPAAVPGTIASVPRPGTAVSVPRPLPSTTPQETSVPGPNRVAPSASAPTTVKEKGIGTFEIEESPIKKPVSFTSSQSPSGDESPLRIDTCLEGDDSTCEVGETCNTDKYGASCVCRTGWGRKNLRLGCVELINLALSLKVDRFSGRPLTFKKDYADPLSSGYKELKDETKLAIDSLLARSLLPLYMDSKVMGFMEYKDRMAANITVSFEASPITSSPSFRSELQRQITNTIEGFSNRLGSSQLFVEGSQSPVIAIDDIDECQIGLHDCPHNANCRNKIGSFYCACKIGFVDKKDLDQRMTGRFCVPATCSNDYCNKRGECRMEGARKVCLCRGSFGGAQCDIDKEVVGVAAGASATAILIIILTLVGLCWWSKKWRRDQDSEFGMPHYAAKIPGHMALALPYAPQFARPPPIPPQPYYMPAFIHPPIDYELSSMHSQEILSQISTLRRSVAPTLSLPPQLESRRKTEEEGLVGAVRMWYRRLSKRKHPGSSNVSTIGIPIYSTPYMEQPVSRPKRTGSVISHGKSRRAPPPPSQPPPPLIEFTEDRASLSSGLYDSIDDKRSLNT</sequence>
<evidence type="ECO:0000256" key="6">
    <source>
        <dbReference type="SAM" id="MobiDB-lite"/>
    </source>
</evidence>
<feature type="region of interest" description="Disordered" evidence="6">
    <location>
        <begin position="199"/>
        <end position="231"/>
    </location>
</feature>